<keyword evidence="1" id="KW-0343">GTPase activation</keyword>
<feature type="domain" description="C2H2-type" evidence="7">
    <location>
        <begin position="682"/>
        <end position="709"/>
    </location>
</feature>
<feature type="compositionally biased region" description="Acidic residues" evidence="5">
    <location>
        <begin position="50"/>
        <end position="60"/>
    </location>
</feature>
<dbReference type="Gene3D" id="1.10.472.80">
    <property type="entry name" value="Ypt/Rab-GAP domain of gyp1p, domain 3"/>
    <property type="match status" value="1"/>
</dbReference>
<evidence type="ECO:0000259" key="7">
    <source>
        <dbReference type="PROSITE" id="PS50157"/>
    </source>
</evidence>
<feature type="region of interest" description="Disordered" evidence="5">
    <location>
        <begin position="32"/>
        <end position="123"/>
    </location>
</feature>
<dbReference type="Pfam" id="PF00566">
    <property type="entry name" value="RabGAP-TBC"/>
    <property type="match status" value="1"/>
</dbReference>
<dbReference type="AlphaFoldDB" id="A0A437D6M0"/>
<keyword evidence="9" id="KW-1185">Reference proteome</keyword>
<keyword evidence="2" id="KW-0597">Phosphoprotein</keyword>
<dbReference type="InterPro" id="IPR036236">
    <property type="entry name" value="Znf_C2H2_sf"/>
</dbReference>
<feature type="domain" description="C2H2-type" evidence="7">
    <location>
        <begin position="852"/>
        <end position="879"/>
    </location>
</feature>
<dbReference type="GO" id="GO:0005096">
    <property type="term" value="F:GTPase activator activity"/>
    <property type="evidence" value="ECO:0007669"/>
    <property type="project" value="UniProtKB-KW"/>
</dbReference>
<protein>
    <recommendedName>
        <fullName evidence="10">Rab-GAP TBC domain-containing protein</fullName>
    </recommendedName>
</protein>
<comment type="function">
    <text evidence="3">May act as a GTPase-activating protein for Rab family protein(s).</text>
</comment>
<dbReference type="Gene3D" id="3.30.160.60">
    <property type="entry name" value="Classic Zinc Finger"/>
    <property type="match status" value="4"/>
</dbReference>
<dbReference type="GO" id="GO:0071889">
    <property type="term" value="F:14-3-3 protein binding"/>
    <property type="evidence" value="ECO:0007669"/>
    <property type="project" value="UniProtKB-ARBA"/>
</dbReference>
<feature type="domain" description="C2H2-type" evidence="7">
    <location>
        <begin position="612"/>
        <end position="646"/>
    </location>
</feature>
<feature type="region of interest" description="Disordered" evidence="5">
    <location>
        <begin position="764"/>
        <end position="799"/>
    </location>
</feature>
<dbReference type="PROSITE" id="PS50157">
    <property type="entry name" value="ZINC_FINGER_C2H2_2"/>
    <property type="match status" value="7"/>
</dbReference>
<organism evidence="8 9">
    <name type="scientific">Oryzias javanicus</name>
    <name type="common">Javanese ricefish</name>
    <name type="synonym">Aplocheilus javanicus</name>
    <dbReference type="NCBI Taxonomy" id="123683"/>
    <lineage>
        <taxon>Eukaryota</taxon>
        <taxon>Metazoa</taxon>
        <taxon>Chordata</taxon>
        <taxon>Craniata</taxon>
        <taxon>Vertebrata</taxon>
        <taxon>Euteleostomi</taxon>
        <taxon>Actinopterygii</taxon>
        <taxon>Neopterygii</taxon>
        <taxon>Teleostei</taxon>
        <taxon>Neoteleostei</taxon>
        <taxon>Acanthomorphata</taxon>
        <taxon>Ovalentaria</taxon>
        <taxon>Atherinomorphae</taxon>
        <taxon>Beloniformes</taxon>
        <taxon>Adrianichthyidae</taxon>
        <taxon>Oryziinae</taxon>
        <taxon>Oryzias</taxon>
    </lineage>
</organism>
<reference evidence="8 9" key="1">
    <citation type="submission" date="2018-11" db="EMBL/GenBank/DDBJ databases">
        <authorList>
            <person name="Lopez-Roques C."/>
            <person name="Donnadieu C."/>
            <person name="Bouchez O."/>
            <person name="Klopp C."/>
            <person name="Cabau C."/>
            <person name="Zahm M."/>
        </authorList>
    </citation>
    <scope>NUCLEOTIDE SEQUENCE [LARGE SCALE GENOMIC DNA]</scope>
    <source>
        <strain evidence="8">RS831</strain>
        <tissue evidence="8">Whole body</tissue>
    </source>
</reference>
<dbReference type="PANTHER" id="PTHR22957">
    <property type="entry name" value="TBC1 DOMAIN FAMILY MEMBER GTPASE-ACTIVATING PROTEIN"/>
    <property type="match status" value="1"/>
</dbReference>
<reference evidence="8 9" key="2">
    <citation type="submission" date="2019-01" db="EMBL/GenBank/DDBJ databases">
        <title>A chromosome length genome reference of the Java medaka (oryzias javanicus).</title>
        <authorList>
            <person name="Herpin A."/>
            <person name="Takehana Y."/>
            <person name="Naruse K."/>
            <person name="Ansai S."/>
            <person name="Kawaguchi M."/>
        </authorList>
    </citation>
    <scope>NUCLEOTIDE SEQUENCE [LARGE SCALE GENOMIC DNA]</scope>
    <source>
        <strain evidence="8">RS831</strain>
        <tissue evidence="8">Whole body</tissue>
    </source>
</reference>
<dbReference type="Gene3D" id="1.10.10.750">
    <property type="entry name" value="Ypt/Rab-GAP domain of gyp1p, domain 1"/>
    <property type="match status" value="1"/>
</dbReference>
<evidence type="ECO:0000256" key="2">
    <source>
        <dbReference type="ARBA" id="ARBA00022553"/>
    </source>
</evidence>
<evidence type="ECO:0000256" key="3">
    <source>
        <dbReference type="ARBA" id="ARBA00043879"/>
    </source>
</evidence>
<dbReference type="Gene3D" id="1.10.8.270">
    <property type="entry name" value="putative rabgap domain of human tbc1 domain family member 14 like domains"/>
    <property type="match status" value="1"/>
</dbReference>
<dbReference type="PANTHER" id="PTHR22957:SF462">
    <property type="entry name" value="TBC1 DOMAIN FAMILY MEMBER 22B"/>
    <property type="match status" value="1"/>
</dbReference>
<feature type="domain" description="C2H2-type" evidence="7">
    <location>
        <begin position="945"/>
        <end position="972"/>
    </location>
</feature>
<dbReference type="InterPro" id="IPR013087">
    <property type="entry name" value="Znf_C2H2_type"/>
</dbReference>
<feature type="region of interest" description="Disordered" evidence="5">
    <location>
        <begin position="699"/>
        <end position="749"/>
    </location>
</feature>
<sequence length="1040" mass="118235">MATDNRINFWRRNPKVPGRYLKDTKPKINNVKTKKASSFHEFARSTNDAWDIDDEEDEDFCGAPTPASSAPSGLDSASSLHKHKLQHQADDPQSASSQRLAPPTEAGQDLQDVQEEDAEHEQVNGRLVKSCSDADLGSSSAVRSSLQKQQSLPVRPIIPLQLLASPNTDLEELRKHSWSGIPREVRPITWRLLSGYLPANKERREQVLQRKREEYFGFIEQYYHSRTDEHYKDTYRQIHIDIPRTNPLIPLFQQPAVQEVFERILFIWAIRHPASGYVQGINDLVTPFFVVFLSEFVTEDVENFDVAALPLDTQRNIEADSFWCMSKLLDGIQDNYTFAQPGIQNKVKALEELVSRIDVDIHNHFKKYEVEYLQFAFRWMNNLLMRELPLRCTIRLWDTYQAEAEGFSHFHLYVCAAFLIEWRKEILSMVDFQGLLMLLQNLPTIHWGNEEVGLLLAEAYRLKYMFADAPSHYKSDVTGSKGKLDPTNFANTQTCRRFFWSPRWLQRNRIFWFSVAFTFVSSCSADQGLNERMDGVSWSTPRSQESFSRSASAANTLSKLASFLARADPKQQQQRQQQPAQLYFCQECGKGFSHATGLLQHQESKHTLPKPHRCPSCGQEFSLKSSLQLHQCDRSSTCCEHCSASPRLGSLGHACATWTLNMSRLQDKSLHRQPDLLDSTPYACAPCGRGFSQKQALLHHQQAGCSEPPSPSSMVDASSLPEESPPASEGGSSRSDYSDTPGPSSRDSIACSLCSRTFRSEAAMERHKENNHADQEQRRLRNRAGKESKGVNVSRESQLRPKNKLLSCRSCDMVFRSTSKLYVHRKEKHSREKPLPNEQSPDVSKRGKAETHACQICNKVFIYSVSLRAHYKQHAAKRVPAPAIVLTSKEPKPLEDKPNAIKASRAVRGGEGRPRDEPTVTISDELQVQVSAAAEEEEEEEEGEFPCPSCPEVFSLQRQLKEHVKLHQSSVRRRQCSVCTNNMDTCKDPGSKRHRLYHCVPCQQGFSALDCFLQHCQEHLRVRVEEDRVSEALAQQASKA</sequence>
<keyword evidence="4" id="KW-0862">Zinc</keyword>
<dbReference type="FunFam" id="1.10.8.270:FF:000004">
    <property type="entry name" value="TBC1 domain family, member 22B"/>
    <property type="match status" value="1"/>
</dbReference>
<keyword evidence="4" id="KW-0479">Metal-binding</keyword>
<dbReference type="InterPro" id="IPR035969">
    <property type="entry name" value="Rab-GAP_TBC_sf"/>
</dbReference>
<evidence type="ECO:0000256" key="1">
    <source>
        <dbReference type="ARBA" id="ARBA00022468"/>
    </source>
</evidence>
<gene>
    <name evidence="8" type="ORF">OJAV_G00062490</name>
</gene>
<dbReference type="PROSITE" id="PS50086">
    <property type="entry name" value="TBC_RABGAP"/>
    <property type="match status" value="1"/>
</dbReference>
<dbReference type="FunFam" id="1.10.472.80:FF:000001">
    <property type="entry name" value="TBC1 domain family member 22B"/>
    <property type="match status" value="1"/>
</dbReference>
<dbReference type="InterPro" id="IPR000195">
    <property type="entry name" value="Rab-GAP-TBC_dom"/>
</dbReference>
<feature type="compositionally biased region" description="Low complexity" evidence="5">
    <location>
        <begin position="717"/>
        <end position="735"/>
    </location>
</feature>
<dbReference type="Proteomes" id="UP000283210">
    <property type="component" value="Chromosome 7"/>
</dbReference>
<evidence type="ECO:0000313" key="9">
    <source>
        <dbReference type="Proteomes" id="UP000283210"/>
    </source>
</evidence>
<feature type="domain" description="C2H2-type" evidence="7">
    <location>
        <begin position="583"/>
        <end position="611"/>
    </location>
</feature>
<feature type="domain" description="C2H2-type" evidence="7">
    <location>
        <begin position="749"/>
        <end position="777"/>
    </location>
</feature>
<dbReference type="EMBL" id="CM012443">
    <property type="protein sequence ID" value="RVE70292.1"/>
    <property type="molecule type" value="Genomic_DNA"/>
</dbReference>
<keyword evidence="4" id="KW-0863">Zinc-finger</keyword>
<feature type="domain" description="Rab-GAP TBC" evidence="6">
    <location>
        <begin position="180"/>
        <end position="404"/>
    </location>
</feature>
<feature type="compositionally biased region" description="Basic and acidic residues" evidence="5">
    <location>
        <begin position="764"/>
        <end position="789"/>
    </location>
</feature>
<evidence type="ECO:0008006" key="10">
    <source>
        <dbReference type="Google" id="ProtNLM"/>
    </source>
</evidence>
<evidence type="ECO:0000256" key="4">
    <source>
        <dbReference type="PROSITE-ProRule" id="PRU00042"/>
    </source>
</evidence>
<evidence type="ECO:0000259" key="6">
    <source>
        <dbReference type="PROSITE" id="PS50086"/>
    </source>
</evidence>
<dbReference type="Pfam" id="PF00096">
    <property type="entry name" value="zf-C2H2"/>
    <property type="match status" value="3"/>
</dbReference>
<proteinExistence type="predicted"/>
<dbReference type="GO" id="GO:0008270">
    <property type="term" value="F:zinc ion binding"/>
    <property type="evidence" value="ECO:0007669"/>
    <property type="project" value="UniProtKB-KW"/>
</dbReference>
<feature type="domain" description="C2H2-type" evidence="7">
    <location>
        <begin position="806"/>
        <end position="834"/>
    </location>
</feature>
<dbReference type="OrthoDB" id="6359816at2759"/>
<dbReference type="SMART" id="SM00164">
    <property type="entry name" value="TBC"/>
    <property type="match status" value="1"/>
</dbReference>
<name>A0A437D6M0_ORYJA</name>
<dbReference type="SUPFAM" id="SSF47923">
    <property type="entry name" value="Ypt/Rab-GAP domain of gyp1p"/>
    <property type="match status" value="2"/>
</dbReference>
<feature type="compositionally biased region" description="Low complexity" evidence="5">
    <location>
        <begin position="66"/>
        <end position="79"/>
    </location>
</feature>
<dbReference type="SMART" id="SM00355">
    <property type="entry name" value="ZnF_C2H2"/>
    <property type="match status" value="8"/>
</dbReference>
<accession>A0A437D6M0</accession>
<evidence type="ECO:0000256" key="5">
    <source>
        <dbReference type="SAM" id="MobiDB-lite"/>
    </source>
</evidence>
<dbReference type="FunFam" id="1.10.10.750:FF:000009">
    <property type="entry name" value="TBC1 domain family member 22A"/>
    <property type="match status" value="1"/>
</dbReference>
<dbReference type="SUPFAM" id="SSF57667">
    <property type="entry name" value="beta-beta-alpha zinc fingers"/>
    <property type="match status" value="2"/>
</dbReference>
<dbReference type="PROSITE" id="PS00028">
    <property type="entry name" value="ZINC_FINGER_C2H2_1"/>
    <property type="match status" value="6"/>
</dbReference>
<evidence type="ECO:0000313" key="8">
    <source>
        <dbReference type="EMBL" id="RVE70292.1"/>
    </source>
</evidence>
<feature type="region of interest" description="Disordered" evidence="5">
    <location>
        <begin position="824"/>
        <end position="847"/>
    </location>
</feature>